<dbReference type="InterPro" id="IPR038186">
    <property type="entry name" value="CHAD_dom_sf"/>
</dbReference>
<dbReference type="PROSITE" id="PS51708">
    <property type="entry name" value="CHAD"/>
    <property type="match status" value="1"/>
</dbReference>
<dbReference type="Pfam" id="PF05235">
    <property type="entry name" value="CHAD"/>
    <property type="match status" value="1"/>
</dbReference>
<evidence type="ECO:0000313" key="3">
    <source>
        <dbReference type="Proteomes" id="UP000077786"/>
    </source>
</evidence>
<reference evidence="2 3" key="1">
    <citation type="submission" date="2016-03" db="EMBL/GenBank/DDBJ databases">
        <title>Draft genome sequence of Gluconobacter cerinus strain CECT 9110.</title>
        <authorList>
            <person name="Sainz F."/>
            <person name="Mas A."/>
            <person name="Torija M.J."/>
        </authorList>
    </citation>
    <scope>NUCLEOTIDE SEQUENCE [LARGE SCALE GENOMIC DNA]</scope>
    <source>
        <strain evidence="2 3">CECT 9110</strain>
    </source>
</reference>
<dbReference type="Gene3D" id="1.40.20.10">
    <property type="entry name" value="CHAD domain"/>
    <property type="match status" value="1"/>
</dbReference>
<dbReference type="PATRIC" id="fig|38307.3.peg.1739"/>
<dbReference type="PANTHER" id="PTHR39339:SF1">
    <property type="entry name" value="CHAD DOMAIN-CONTAINING PROTEIN"/>
    <property type="match status" value="1"/>
</dbReference>
<gene>
    <name evidence="2" type="ORF">A0123_01687</name>
</gene>
<sequence length="499" mass="55876">MIRSLLPQRLTFRFLPEAWPLVRHHAGIAPALKSVRPRHRIRTFYDTASGILSRHDWALSTAREGRASVQVLEPVSWAGLPNMTRPEQWVWSRRGLRPDIKLLEGTEAAELDFSGTVLPIYRTDFWQLQGKEAVGATSLKVSLSRGSVQAGEQAEAVCALDLTLLSGEARDLYAFAQTLSDLPIWLTGETLPMRGVRLALGQYDEDVTVQSALPFAGDMTVGRGWSQSVRAFLTVFLAAQPAAEHGSVDAVHEMRVAIRRLRTILKAFRPLFPKGALANEMSVFQQTGRFLGNVRDWDVFQTEILPAYVSGDIASEFVQLAKEKRVSALAEMRQKLTDPSITSTLLSLGQSTEDPAALFGAETADALLEDHAPVLLDRMARKVQHRGHHIGHLSDRQLHDVRKSLKGLRYSIESILPLYRGSRVETYMGHCKDLQDLFGRFNDAATAEALVRQAIKERPDLAEAGNAIVHMAHRERKKILKKLPKQWKIFSKDVPFWCQ</sequence>
<name>A0A1B6VKA1_9PROT</name>
<organism evidence="2 3">
    <name type="scientific">Gluconobacter cerinus</name>
    <dbReference type="NCBI Taxonomy" id="38307"/>
    <lineage>
        <taxon>Bacteria</taxon>
        <taxon>Pseudomonadati</taxon>
        <taxon>Pseudomonadota</taxon>
        <taxon>Alphaproteobacteria</taxon>
        <taxon>Acetobacterales</taxon>
        <taxon>Acetobacteraceae</taxon>
        <taxon>Gluconobacter</taxon>
    </lineage>
</organism>
<evidence type="ECO:0000313" key="2">
    <source>
        <dbReference type="EMBL" id="OAJ67645.1"/>
    </source>
</evidence>
<dbReference type="EMBL" id="LUTU01000007">
    <property type="protein sequence ID" value="OAJ67645.1"/>
    <property type="molecule type" value="Genomic_DNA"/>
</dbReference>
<accession>A0A1B6VKA1</accession>
<proteinExistence type="predicted"/>
<dbReference type="SMART" id="SM00880">
    <property type="entry name" value="CHAD"/>
    <property type="match status" value="1"/>
</dbReference>
<dbReference type="Proteomes" id="UP000077786">
    <property type="component" value="Unassembled WGS sequence"/>
</dbReference>
<dbReference type="AlphaFoldDB" id="A0A1B6VKA1"/>
<dbReference type="InterPro" id="IPR007899">
    <property type="entry name" value="CHAD_dom"/>
</dbReference>
<feature type="domain" description="CHAD" evidence="1">
    <location>
        <begin position="214"/>
        <end position="492"/>
    </location>
</feature>
<comment type="caution">
    <text evidence="2">The sequence shown here is derived from an EMBL/GenBank/DDBJ whole genome shotgun (WGS) entry which is preliminary data.</text>
</comment>
<evidence type="ECO:0000259" key="1">
    <source>
        <dbReference type="PROSITE" id="PS51708"/>
    </source>
</evidence>
<dbReference type="PANTHER" id="PTHR39339">
    <property type="entry name" value="SLR1444 PROTEIN"/>
    <property type="match status" value="1"/>
</dbReference>
<protein>
    <submittedName>
        <fullName evidence="2">CHAD domain protein</fullName>
    </submittedName>
</protein>